<sequence>MPPPGAFKGLIFLGSILAPALFASVHPELARIVSTTGKVTGKWWEEARVGPWFNGWRMKQSSASALGDMSYSFEYVARLSGTETATKGDRTMQNETTDMKGIQDGELTLIETRRKDWDKGRRGQLINRKRIEGIVGGFTRKKFFLIGADKNKDVKFQGLVSIVEGKPNGTKGCLKDVMEGDLKGKGGDVEKLRKEFGKSGLFWLKGGYINEKLTLNGQIVFGNCSKEFFKKGGDVVVVE</sequence>
<name>I6Z5L3_MYCWM</name>
<evidence type="ECO:0000313" key="1">
    <source>
        <dbReference type="EMBL" id="AFN64838.1"/>
    </source>
</evidence>
<reference evidence="1 2" key="1">
    <citation type="journal article" date="2012" name="J. Bacteriol.">
        <title>Complete genome sequence of Mycoplasma wenyonii strain Massachusetts.</title>
        <authorList>
            <person name="Dos Santos A.P."/>
            <person name="Guimaraes A.M."/>
            <person name="do Nascimento N.C."/>
            <person name="Sanmiguel P.J."/>
            <person name="Messick J.B."/>
        </authorList>
    </citation>
    <scope>NUCLEOTIDE SEQUENCE [LARGE SCALE GENOMIC DNA]</scope>
    <source>
        <strain evidence="1 2">Massachusetts</strain>
    </source>
</reference>
<dbReference type="PATRIC" id="fig|1197325.3.peg.31"/>
<dbReference type="AlphaFoldDB" id="I6Z5L3"/>
<accession>I6Z5L3</accession>
<gene>
    <name evidence="1" type="ordered locus">WEN_00145</name>
</gene>
<dbReference type="EMBL" id="CP003703">
    <property type="protein sequence ID" value="AFN64838.1"/>
    <property type="molecule type" value="Genomic_DNA"/>
</dbReference>
<evidence type="ECO:0000313" key="2">
    <source>
        <dbReference type="Proteomes" id="UP000009005"/>
    </source>
</evidence>
<dbReference type="HOGENOM" id="CLU_1160089_0_0_14"/>
<organism evidence="1 2">
    <name type="scientific">Mycoplasma wenyonii (strain Massachusetts)</name>
    <name type="common">Eperythrozoon wenyonii</name>
    <dbReference type="NCBI Taxonomy" id="1197325"/>
    <lineage>
        <taxon>Bacteria</taxon>
        <taxon>Bacillati</taxon>
        <taxon>Mycoplasmatota</taxon>
        <taxon>Mollicutes</taxon>
        <taxon>Mycoplasmataceae</taxon>
        <taxon>Mycoplasma</taxon>
    </lineage>
</organism>
<protein>
    <submittedName>
        <fullName evidence="1">Uncharacterized protein</fullName>
    </submittedName>
</protein>
<dbReference type="Proteomes" id="UP000009005">
    <property type="component" value="Chromosome"/>
</dbReference>
<keyword evidence="2" id="KW-1185">Reference proteome</keyword>
<dbReference type="RefSeq" id="WP_014849548.1">
    <property type="nucleotide sequence ID" value="NC_018149.1"/>
</dbReference>
<proteinExistence type="predicted"/>
<dbReference type="KEGG" id="mwe:WEN_00145"/>